<dbReference type="RefSeq" id="WP_147165369.1">
    <property type="nucleotide sequence ID" value="NZ_VOOR01000001.1"/>
</dbReference>
<comment type="similarity">
    <text evidence="6">Belongs to the inorganic carbon transporter (TC 9.A.2) DabA family.</text>
</comment>
<comment type="cofactor">
    <cofactor evidence="6">
        <name>Zn(2+)</name>
        <dbReference type="ChEBI" id="CHEBI:29105"/>
    </cofactor>
</comment>
<name>A0A5C6S6V4_9BACT</name>
<comment type="caution">
    <text evidence="7">The sequence shown here is derived from an EMBL/GenBank/DDBJ whole genome shotgun (WGS) entry which is preliminary data.</text>
</comment>
<comment type="subunit">
    <text evidence="6">Forms a complex with DabB.</text>
</comment>
<evidence type="ECO:0000256" key="4">
    <source>
        <dbReference type="ARBA" id="ARBA00022833"/>
    </source>
</evidence>
<gene>
    <name evidence="6" type="primary">dabA</name>
    <name evidence="7" type="ORF">FRY97_00125</name>
</gene>
<reference evidence="7 8" key="1">
    <citation type="submission" date="2019-08" db="EMBL/GenBank/DDBJ databases">
        <title>Genome of Phaeodactylibacter luteus.</title>
        <authorList>
            <person name="Bowman J.P."/>
        </authorList>
    </citation>
    <scope>NUCLEOTIDE SEQUENCE [LARGE SCALE GENOMIC DNA]</scope>
    <source>
        <strain evidence="7 8">KCTC 42180</strain>
    </source>
</reference>
<dbReference type="EMBL" id="VOOR01000001">
    <property type="protein sequence ID" value="TXB70145.1"/>
    <property type="molecule type" value="Genomic_DNA"/>
</dbReference>
<evidence type="ECO:0000256" key="5">
    <source>
        <dbReference type="ARBA" id="ARBA00023136"/>
    </source>
</evidence>
<evidence type="ECO:0000256" key="2">
    <source>
        <dbReference type="ARBA" id="ARBA00022475"/>
    </source>
</evidence>
<dbReference type="OrthoDB" id="9805101at2"/>
<evidence type="ECO:0000313" key="7">
    <source>
        <dbReference type="EMBL" id="TXB70145.1"/>
    </source>
</evidence>
<dbReference type="PANTHER" id="PTHR38344">
    <property type="entry name" value="UPF0753 PROTEIN AQ_863"/>
    <property type="match status" value="1"/>
</dbReference>
<keyword evidence="5 6" id="KW-0472">Membrane</keyword>
<sequence length="855" mass="94307">MISARKEGQPLLWQCQTIKYKAMTLSNTLVREKSRTSAATLEQELQQLYQLIAPTWPLDRAVACNPLQGLEHLPFEEAARLGRSYFKGYCLPPIWQLRQSGIAPDAPKAVQALPDEIDIAGHRVSIAELTEKMATELDERQVAQVRPGLLANALSRLKLLCRTEGAAIGVNQDLLTWLPAFLDEGQTSWPMPGREKGFYLTVKSLLRSLKEGRKLTANLPDSPTEAIAELLGRLEVPQSQQQAYLRNHLLALPGWAAYIKWRSSQKDYAPQQAAPIYLEDYLAVRLMLAQKSSSATSTAPPAYEALHSWALKRTGIIGNIPAEDWATLLDCLARAYDELRINWLVQWESQFQADVTSKLARQRTAPKTEQADFQAIFCIDVRSEPFRKALEAVSHSETLGFAGFFGLPIAYETPVGKTVKSLPVLLEPAHQLQQVPAAGCAHQEQPYRDGTQLLQDLRKAYKALKYNLATPFAAAEALGLPAALLTLGRTLFPHALARLRNSGRQWFRPELDWVPDVRAGQAGGIPLEQQAAYAAGALRTMGLTRNFAPVVLLCGHGSETENNPYAAALDCGACGGSHGGPNAAAMASILNDFSVRKILKEENIIIPDETIFLAGQHNTTTDAVRLIALPELTANQEASVQKLQKALQAAQELNLAARAPKLGAEGIAQLMKKRADWSEVRPEWGLAGNAGFVAAPRSLTSGLDLDGRCFLHSYDWQEDREGKVLEGILTAPLVVAQWINSQYFFSTTDNTAFGSGNKATHNVVSKVGIMQGNSSDLMHGLPWQSVMKNDDTLYHKPLRLTAFVQAPLGRVQSIIERQEVLQKLFFNQWVHLRVLDPETGEVNVLLPDGDWQRSL</sequence>
<comment type="function">
    <text evidence="6">Part of an energy-coupled inorganic carbon pump.</text>
</comment>
<dbReference type="InterPro" id="IPR018752">
    <property type="entry name" value="DabA"/>
</dbReference>
<accession>A0A5C6S6V4</accession>
<dbReference type="GO" id="GO:0008270">
    <property type="term" value="F:zinc ion binding"/>
    <property type="evidence" value="ECO:0007669"/>
    <property type="project" value="UniProtKB-UniRule"/>
</dbReference>
<protein>
    <recommendedName>
        <fullName evidence="6">Probable inorganic carbon transporter subunit DabA</fullName>
    </recommendedName>
</protein>
<dbReference type="GO" id="GO:0005886">
    <property type="term" value="C:plasma membrane"/>
    <property type="evidence" value="ECO:0007669"/>
    <property type="project" value="UniProtKB-SubCell"/>
</dbReference>
<evidence type="ECO:0000313" key="8">
    <source>
        <dbReference type="Proteomes" id="UP000321580"/>
    </source>
</evidence>
<feature type="binding site" evidence="6">
    <location>
        <position position="378"/>
    </location>
    <ligand>
        <name>Zn(2+)</name>
        <dbReference type="ChEBI" id="CHEBI:29105"/>
    </ligand>
</feature>
<dbReference type="PANTHER" id="PTHR38344:SF1">
    <property type="entry name" value="INORGANIC CARBON TRANSPORTER SUBUNIT DABA-RELATED"/>
    <property type="match status" value="1"/>
</dbReference>
<dbReference type="AlphaFoldDB" id="A0A5C6S6V4"/>
<dbReference type="Proteomes" id="UP000321580">
    <property type="component" value="Unassembled WGS sequence"/>
</dbReference>
<feature type="binding site" evidence="6">
    <location>
        <position position="571"/>
    </location>
    <ligand>
        <name>Zn(2+)</name>
        <dbReference type="ChEBI" id="CHEBI:29105"/>
    </ligand>
</feature>
<keyword evidence="4 6" id="KW-0862">Zinc</keyword>
<keyword evidence="2 6" id="KW-1003">Cell membrane</keyword>
<dbReference type="HAMAP" id="MF_01871">
    <property type="entry name" value="DabA"/>
    <property type="match status" value="1"/>
</dbReference>
<evidence type="ECO:0000256" key="6">
    <source>
        <dbReference type="HAMAP-Rule" id="MF_01871"/>
    </source>
</evidence>
<evidence type="ECO:0000256" key="3">
    <source>
        <dbReference type="ARBA" id="ARBA00022723"/>
    </source>
</evidence>
<keyword evidence="1 6" id="KW-0813">Transport</keyword>
<proteinExistence type="inferred from homology"/>
<keyword evidence="3 6" id="KW-0479">Metal-binding</keyword>
<organism evidence="7 8">
    <name type="scientific">Phaeodactylibacter luteus</name>
    <dbReference type="NCBI Taxonomy" id="1564516"/>
    <lineage>
        <taxon>Bacteria</taxon>
        <taxon>Pseudomonadati</taxon>
        <taxon>Bacteroidota</taxon>
        <taxon>Saprospiria</taxon>
        <taxon>Saprospirales</taxon>
        <taxon>Haliscomenobacteraceae</taxon>
        <taxon>Phaeodactylibacter</taxon>
    </lineage>
</organism>
<evidence type="ECO:0000256" key="1">
    <source>
        <dbReference type="ARBA" id="ARBA00022448"/>
    </source>
</evidence>
<feature type="binding site" evidence="6">
    <location>
        <position position="380"/>
    </location>
    <ligand>
        <name>Zn(2+)</name>
        <dbReference type="ChEBI" id="CHEBI:29105"/>
    </ligand>
</feature>
<comment type="subcellular location">
    <subcellularLocation>
        <location evidence="6">Cell membrane</location>
        <topology evidence="6">Peripheral membrane protein</topology>
    </subcellularLocation>
</comment>
<keyword evidence="8" id="KW-1185">Reference proteome</keyword>
<feature type="binding site" evidence="6">
    <location>
        <position position="556"/>
    </location>
    <ligand>
        <name>Zn(2+)</name>
        <dbReference type="ChEBI" id="CHEBI:29105"/>
    </ligand>
</feature>
<dbReference type="Pfam" id="PF10070">
    <property type="entry name" value="DabA"/>
    <property type="match status" value="1"/>
</dbReference>